<keyword evidence="3 7" id="KW-0808">Transferase</keyword>
<dbReference type="PIRSF" id="PIRSF000441">
    <property type="entry name" value="CysE"/>
    <property type="match status" value="1"/>
</dbReference>
<name>Q1J1I3_DEIGD</name>
<dbReference type="GO" id="GO:0006535">
    <property type="term" value="P:cysteine biosynthetic process from serine"/>
    <property type="evidence" value="ECO:0007669"/>
    <property type="project" value="InterPro"/>
</dbReference>
<accession>Q1J1I3</accession>
<dbReference type="Proteomes" id="UP000002431">
    <property type="component" value="Chromosome"/>
</dbReference>
<proteinExistence type="inferred from homology"/>
<dbReference type="KEGG" id="dge:Dgeo_0348"/>
<dbReference type="InterPro" id="IPR018357">
    <property type="entry name" value="Hexapep_transf_CS"/>
</dbReference>
<dbReference type="AlphaFoldDB" id="Q1J1I3"/>
<keyword evidence="4" id="KW-0677">Repeat</keyword>
<dbReference type="Pfam" id="PF00132">
    <property type="entry name" value="Hexapep"/>
    <property type="match status" value="1"/>
</dbReference>
<dbReference type="Gene3D" id="1.10.3130.10">
    <property type="entry name" value="serine acetyltransferase, domain 1"/>
    <property type="match status" value="1"/>
</dbReference>
<dbReference type="PANTHER" id="PTHR42811">
    <property type="entry name" value="SERINE ACETYLTRANSFERASE"/>
    <property type="match status" value="1"/>
</dbReference>
<dbReference type="CDD" id="cd03354">
    <property type="entry name" value="LbH_SAT"/>
    <property type="match status" value="1"/>
</dbReference>
<protein>
    <recommendedName>
        <fullName evidence="7">Serine acetyltransferase</fullName>
        <ecNumber evidence="7">2.3.1.30</ecNumber>
    </recommendedName>
</protein>
<evidence type="ECO:0000256" key="5">
    <source>
        <dbReference type="ARBA" id="ARBA00023315"/>
    </source>
</evidence>
<dbReference type="InterPro" id="IPR001451">
    <property type="entry name" value="Hexapep"/>
</dbReference>
<dbReference type="EC" id="2.3.1.30" evidence="7"/>
<evidence type="ECO:0000256" key="7">
    <source>
        <dbReference type="PIRNR" id="PIRNR000441"/>
    </source>
</evidence>
<dbReference type="InterPro" id="IPR011004">
    <property type="entry name" value="Trimer_LpxA-like_sf"/>
</dbReference>
<sequence>MWPELVRLWRQDAAAVEASLPMVVLSNRGFHALVAYRLAHALHHRQVPLVPLVLSRIIQVLYGIDIDYRARLGGGIVIVHGVGTVIGQGVVMEGETKIYHGVTLGIAERSKGDGFPHVARDVILGAGAKVLGPVHVGEGARVGANAVVLRDVPAYHVASGVPAVSRARKKG</sequence>
<dbReference type="Gene3D" id="2.160.10.10">
    <property type="entry name" value="Hexapeptide repeat proteins"/>
    <property type="match status" value="1"/>
</dbReference>
<evidence type="ECO:0000256" key="6">
    <source>
        <dbReference type="ARBA" id="ARBA00049486"/>
    </source>
</evidence>
<dbReference type="InterPro" id="IPR045304">
    <property type="entry name" value="LbH_SAT"/>
</dbReference>
<keyword evidence="2" id="KW-0028">Amino-acid biosynthesis</keyword>
<gene>
    <name evidence="8" type="ordered locus">Dgeo_0348</name>
</gene>
<evidence type="ECO:0000256" key="2">
    <source>
        <dbReference type="ARBA" id="ARBA00022605"/>
    </source>
</evidence>
<reference evidence="8" key="1">
    <citation type="submission" date="2006-04" db="EMBL/GenBank/DDBJ databases">
        <title>Complete sequence of chromosome of Deinococcus geothermalis DSM 11300.</title>
        <authorList>
            <consortium name="US DOE Joint Genome Institute"/>
            <person name="Copeland A."/>
            <person name="Lucas S."/>
            <person name="Lapidus A."/>
            <person name="Barry K."/>
            <person name="Detter J.C."/>
            <person name="Glavina del Rio T."/>
            <person name="Hammon N."/>
            <person name="Israni S."/>
            <person name="Dalin E."/>
            <person name="Tice H."/>
            <person name="Pitluck S."/>
            <person name="Brettin T."/>
            <person name="Bruce D."/>
            <person name="Han C."/>
            <person name="Tapia R."/>
            <person name="Saunders E."/>
            <person name="Gilna P."/>
            <person name="Schmutz J."/>
            <person name="Larimer F."/>
            <person name="Land M."/>
            <person name="Hauser L."/>
            <person name="Kyrpides N."/>
            <person name="Kim E."/>
            <person name="Daly M.J."/>
            <person name="Fredrickson J.K."/>
            <person name="Makarova K.S."/>
            <person name="Gaidamakova E.K."/>
            <person name="Zhai M."/>
            <person name="Richardson P."/>
        </authorList>
    </citation>
    <scope>NUCLEOTIDE SEQUENCE</scope>
    <source>
        <strain evidence="8">DSM 11300</strain>
    </source>
</reference>
<dbReference type="GO" id="GO:0009001">
    <property type="term" value="F:serine O-acetyltransferase activity"/>
    <property type="evidence" value="ECO:0007669"/>
    <property type="project" value="UniProtKB-EC"/>
</dbReference>
<comment type="similarity">
    <text evidence="1 7">Belongs to the transferase hexapeptide repeat family.</text>
</comment>
<organism evidence="8 9">
    <name type="scientific">Deinococcus geothermalis (strain DSM 11300 / CIP 105573 / AG-3a)</name>
    <dbReference type="NCBI Taxonomy" id="319795"/>
    <lineage>
        <taxon>Bacteria</taxon>
        <taxon>Thermotogati</taxon>
        <taxon>Deinococcota</taxon>
        <taxon>Deinococci</taxon>
        <taxon>Deinococcales</taxon>
        <taxon>Deinococcaceae</taxon>
        <taxon>Deinococcus</taxon>
    </lineage>
</organism>
<dbReference type="InterPro" id="IPR005881">
    <property type="entry name" value="Ser_O-AcTrfase"/>
</dbReference>
<evidence type="ECO:0000256" key="1">
    <source>
        <dbReference type="ARBA" id="ARBA00007274"/>
    </source>
</evidence>
<evidence type="ECO:0000256" key="3">
    <source>
        <dbReference type="ARBA" id="ARBA00022679"/>
    </source>
</evidence>
<dbReference type="GO" id="GO:0005737">
    <property type="term" value="C:cytoplasm"/>
    <property type="evidence" value="ECO:0007669"/>
    <property type="project" value="InterPro"/>
</dbReference>
<dbReference type="STRING" id="319795.Dgeo_0348"/>
<dbReference type="eggNOG" id="COG1045">
    <property type="taxonomic scope" value="Bacteria"/>
</dbReference>
<dbReference type="EMBL" id="CP000359">
    <property type="protein sequence ID" value="ABF44651.1"/>
    <property type="molecule type" value="Genomic_DNA"/>
</dbReference>
<dbReference type="SUPFAM" id="SSF51161">
    <property type="entry name" value="Trimeric LpxA-like enzymes"/>
    <property type="match status" value="1"/>
</dbReference>
<keyword evidence="5 7" id="KW-0012">Acyltransferase</keyword>
<dbReference type="PROSITE" id="PS00101">
    <property type="entry name" value="HEXAPEP_TRANSFERASES"/>
    <property type="match status" value="1"/>
</dbReference>
<dbReference type="InterPro" id="IPR042122">
    <property type="entry name" value="Ser_AcTrfase_N_sf"/>
</dbReference>
<evidence type="ECO:0000313" key="8">
    <source>
        <dbReference type="EMBL" id="ABF44651.1"/>
    </source>
</evidence>
<comment type="catalytic activity">
    <reaction evidence="6 7">
        <text>L-serine + acetyl-CoA = O-acetyl-L-serine + CoA</text>
        <dbReference type="Rhea" id="RHEA:24560"/>
        <dbReference type="ChEBI" id="CHEBI:33384"/>
        <dbReference type="ChEBI" id="CHEBI:57287"/>
        <dbReference type="ChEBI" id="CHEBI:57288"/>
        <dbReference type="ChEBI" id="CHEBI:58340"/>
        <dbReference type="EC" id="2.3.1.30"/>
    </reaction>
</comment>
<dbReference type="RefSeq" id="WP_011529495.1">
    <property type="nucleotide sequence ID" value="NC_008025.1"/>
</dbReference>
<evidence type="ECO:0000313" key="9">
    <source>
        <dbReference type="Proteomes" id="UP000002431"/>
    </source>
</evidence>
<keyword evidence="9" id="KW-1185">Reference proteome</keyword>
<dbReference type="HOGENOM" id="CLU_051638_10_1_0"/>
<evidence type="ECO:0000256" key="4">
    <source>
        <dbReference type="ARBA" id="ARBA00022737"/>
    </source>
</evidence>